<evidence type="ECO:0000256" key="1">
    <source>
        <dbReference type="ARBA" id="ARBA00004609"/>
    </source>
</evidence>
<evidence type="ECO:0000256" key="4">
    <source>
        <dbReference type="ARBA" id="ARBA00022622"/>
    </source>
</evidence>
<evidence type="ECO:0000256" key="5">
    <source>
        <dbReference type="ARBA" id="ARBA00022729"/>
    </source>
</evidence>
<evidence type="ECO:0000256" key="9">
    <source>
        <dbReference type="SAM" id="SignalP"/>
    </source>
</evidence>
<keyword evidence="5 9" id="KW-0732">Signal</keyword>
<dbReference type="PROSITE" id="PS50213">
    <property type="entry name" value="FAS1"/>
    <property type="match status" value="1"/>
</dbReference>
<keyword evidence="6" id="KW-0472">Membrane</keyword>
<keyword evidence="4" id="KW-0325">Glycoprotein</keyword>
<accession>Q6J194</accession>
<dbReference type="GO" id="GO:0005886">
    <property type="term" value="C:plasma membrane"/>
    <property type="evidence" value="ECO:0007669"/>
    <property type="project" value="UniProtKB-SubCell"/>
</dbReference>
<dbReference type="FunFam" id="2.30.180.10:FF:000109">
    <property type="match status" value="1"/>
</dbReference>
<dbReference type="Gene3D" id="2.30.180.10">
    <property type="entry name" value="FAS1 domain"/>
    <property type="match status" value="1"/>
</dbReference>
<evidence type="ECO:0000256" key="3">
    <source>
        <dbReference type="ARBA" id="ARBA00022475"/>
    </source>
</evidence>
<name>Q6J194_POPCN</name>
<comment type="function">
    <text evidence="7">May be a cell surface adhesion protein.</text>
</comment>
<dbReference type="SUPFAM" id="SSF82153">
    <property type="entry name" value="FAS1 domain"/>
    <property type="match status" value="1"/>
</dbReference>
<evidence type="ECO:0000313" key="11">
    <source>
        <dbReference type="EMBL" id="AAT37953.1"/>
    </source>
</evidence>
<gene>
    <name evidence="11" type="primary">FLA10</name>
</gene>
<dbReference type="SMART" id="SM00554">
    <property type="entry name" value="FAS1"/>
    <property type="match status" value="1"/>
</dbReference>
<evidence type="ECO:0000256" key="2">
    <source>
        <dbReference type="ARBA" id="ARBA00007843"/>
    </source>
</evidence>
<dbReference type="PANTHER" id="PTHR32077:SF46">
    <property type="entry name" value="FAS1 DOMAIN-CONTAINING PROTEIN"/>
    <property type="match status" value="1"/>
</dbReference>
<keyword evidence="4" id="KW-0449">Lipoprotein</keyword>
<evidence type="ECO:0000256" key="8">
    <source>
        <dbReference type="SAM" id="MobiDB-lite"/>
    </source>
</evidence>
<comment type="similarity">
    <text evidence="2">Belongs to the fasciclin-like AGP family.</text>
</comment>
<feature type="chain" id="PRO_5004276037" evidence="9">
    <location>
        <begin position="36"/>
        <end position="264"/>
    </location>
</feature>
<keyword evidence="3" id="KW-1003">Cell membrane</keyword>
<feature type="domain" description="FAS1" evidence="10">
    <location>
        <begin position="62"/>
        <end position="204"/>
    </location>
</feature>
<dbReference type="EMBL" id="AY607762">
    <property type="protein sequence ID" value="AAT37953.1"/>
    <property type="molecule type" value="mRNA"/>
</dbReference>
<dbReference type="AlphaFoldDB" id="Q6J194"/>
<evidence type="ECO:0000259" key="10">
    <source>
        <dbReference type="PROSITE" id="PS50213"/>
    </source>
</evidence>
<dbReference type="InterPro" id="IPR000782">
    <property type="entry name" value="FAS1_domain"/>
</dbReference>
<dbReference type="PANTHER" id="PTHR32077">
    <property type="entry name" value="FASCICLIN-LIKE ARABINOGALACTAN PROTEIN"/>
    <property type="match status" value="1"/>
</dbReference>
<feature type="region of interest" description="Disordered" evidence="8">
    <location>
        <begin position="44"/>
        <end position="63"/>
    </location>
</feature>
<proteinExistence type="evidence at transcript level"/>
<comment type="subcellular location">
    <subcellularLocation>
        <location evidence="1">Cell membrane</location>
        <topology evidence="1">Lipid-anchor</topology>
        <topology evidence="1">GPI-anchor</topology>
    </subcellularLocation>
</comment>
<reference evidence="11" key="1">
    <citation type="journal article" date="2004" name="New Phytol.">
        <title>Poplar genes encoding fasciclin-like arabinogalactan proteins are highly expressed in tension wood.</title>
        <authorList>
            <person name="Lafarguette F."/>
            <person name="Leple J.-C."/>
            <person name="Dejardin A."/>
            <person name="Laurans F."/>
            <person name="Costa G."/>
            <person name="Lesage-Descauses M.-C."/>
            <person name="Pilate G."/>
        </authorList>
    </citation>
    <scope>NUCLEOTIDE SEQUENCE</scope>
    <source>
        <tissue evidence="11">Xylem</tissue>
    </source>
</reference>
<sequence>MYFLYSVQYRPHLCPRMQPFILLFWLLLLLHTCSQTFCQSPAQSPAATRTKAPGPPPPPAGPTDTIQILLKAGRFLSFVRLMKATHVDTQLFSQLNSSTDGITMFAPNDNAFSSLVAGAVGSLNDREKLEFVQFHILPRFLSISDFQTLSNPVKTLAGSDRKFPLTITTSDNSVTVSSGLTKTSISNTIYTDKQVAIYEVDKVLVPKDLFPPAPPAPAPAKPLAEPDPVAPRDASGALVTALQHRVNVVLFGAGLYIAAHVMDP</sequence>
<evidence type="ECO:0000256" key="7">
    <source>
        <dbReference type="ARBA" id="ARBA00024686"/>
    </source>
</evidence>
<dbReference type="GO" id="GO:0098552">
    <property type="term" value="C:side of membrane"/>
    <property type="evidence" value="ECO:0007669"/>
    <property type="project" value="UniProtKB-KW"/>
</dbReference>
<keyword evidence="4" id="KW-0336">GPI-anchor</keyword>
<protein>
    <submittedName>
        <fullName evidence="11">Fasciclin-like AGP 10</fullName>
    </submittedName>
</protein>
<organism evidence="11">
    <name type="scientific">Populus canescens</name>
    <name type="common">Grey poplar</name>
    <name type="synonym">Populus tremula x Populus alba</name>
    <dbReference type="NCBI Taxonomy" id="80863"/>
    <lineage>
        <taxon>Eukaryota</taxon>
        <taxon>Viridiplantae</taxon>
        <taxon>Streptophyta</taxon>
        <taxon>Embryophyta</taxon>
        <taxon>Tracheophyta</taxon>
        <taxon>Spermatophyta</taxon>
        <taxon>Magnoliopsida</taxon>
        <taxon>eudicotyledons</taxon>
        <taxon>Gunneridae</taxon>
        <taxon>Pentapetalae</taxon>
        <taxon>rosids</taxon>
        <taxon>fabids</taxon>
        <taxon>Malpighiales</taxon>
        <taxon>Salicaceae</taxon>
        <taxon>Saliceae</taxon>
        <taxon>Populus</taxon>
    </lineage>
</organism>
<evidence type="ECO:0000256" key="6">
    <source>
        <dbReference type="ARBA" id="ARBA00023136"/>
    </source>
</evidence>
<dbReference type="GO" id="GO:0009834">
    <property type="term" value="P:plant-type secondary cell wall biogenesis"/>
    <property type="evidence" value="ECO:0007669"/>
    <property type="project" value="TreeGrafter"/>
</dbReference>
<dbReference type="InterPro" id="IPR036378">
    <property type="entry name" value="FAS1_dom_sf"/>
</dbReference>
<dbReference type="InterPro" id="IPR045003">
    <property type="entry name" value="FLA_A"/>
</dbReference>
<feature type="signal peptide" evidence="9">
    <location>
        <begin position="1"/>
        <end position="35"/>
    </location>
</feature>
<dbReference type="Pfam" id="PF02469">
    <property type="entry name" value="Fasciclin"/>
    <property type="match status" value="1"/>
</dbReference>